<reference evidence="1" key="1">
    <citation type="submission" date="2022-03" db="EMBL/GenBank/DDBJ databases">
        <authorList>
            <person name="Martin H S."/>
        </authorList>
    </citation>
    <scope>NUCLEOTIDE SEQUENCE</scope>
</reference>
<evidence type="ECO:0000313" key="2">
    <source>
        <dbReference type="Proteomes" id="UP000837857"/>
    </source>
</evidence>
<feature type="non-terminal residue" evidence="1">
    <location>
        <position position="1"/>
    </location>
</feature>
<sequence length="107" mass="11999">MFLHPSSRPRDNTELDPLIVWRGVHSNALVQFGGIRGVARHSFAVHPRVAQPNRRTFSSELRFAKSRRAPMAEFVVSHGVLSSRLRLLDGSIGPLASRTENLCERNV</sequence>
<dbReference type="EMBL" id="OW152828">
    <property type="protein sequence ID" value="CAH2045372.1"/>
    <property type="molecule type" value="Genomic_DNA"/>
</dbReference>
<organism evidence="1 2">
    <name type="scientific">Iphiclides podalirius</name>
    <name type="common">scarce swallowtail</name>
    <dbReference type="NCBI Taxonomy" id="110791"/>
    <lineage>
        <taxon>Eukaryota</taxon>
        <taxon>Metazoa</taxon>
        <taxon>Ecdysozoa</taxon>
        <taxon>Arthropoda</taxon>
        <taxon>Hexapoda</taxon>
        <taxon>Insecta</taxon>
        <taxon>Pterygota</taxon>
        <taxon>Neoptera</taxon>
        <taxon>Endopterygota</taxon>
        <taxon>Lepidoptera</taxon>
        <taxon>Glossata</taxon>
        <taxon>Ditrysia</taxon>
        <taxon>Papilionoidea</taxon>
        <taxon>Papilionidae</taxon>
        <taxon>Papilioninae</taxon>
        <taxon>Iphiclides</taxon>
    </lineage>
</organism>
<gene>
    <name evidence="1" type="ORF">IPOD504_LOCUS5041</name>
</gene>
<name>A0ABN8I4Z7_9NEOP</name>
<accession>A0ABN8I4Z7</accession>
<proteinExistence type="predicted"/>
<evidence type="ECO:0000313" key="1">
    <source>
        <dbReference type="EMBL" id="CAH2045372.1"/>
    </source>
</evidence>
<keyword evidence="2" id="KW-1185">Reference proteome</keyword>
<protein>
    <submittedName>
        <fullName evidence="1">Uncharacterized protein</fullName>
    </submittedName>
</protein>
<dbReference type="Proteomes" id="UP000837857">
    <property type="component" value="Chromosome 16"/>
</dbReference>